<dbReference type="InterPro" id="IPR012338">
    <property type="entry name" value="Beta-lactam/transpept-like"/>
</dbReference>
<protein>
    <submittedName>
        <fullName evidence="3">CubicO group peptidase, beta-lactamase class C family</fullName>
    </submittedName>
</protein>
<reference evidence="4" key="1">
    <citation type="submission" date="2016-10" db="EMBL/GenBank/DDBJ databases">
        <authorList>
            <person name="Varghese N."/>
            <person name="Submissions S."/>
        </authorList>
    </citation>
    <scope>NUCLEOTIDE SEQUENCE [LARGE SCALE GENOMIC DNA]</scope>
    <source>
        <strain evidence="4">DSM 3695</strain>
    </source>
</reference>
<feature type="signal peptide" evidence="1">
    <location>
        <begin position="1"/>
        <end position="21"/>
    </location>
</feature>
<dbReference type="PANTHER" id="PTHR43283">
    <property type="entry name" value="BETA-LACTAMASE-RELATED"/>
    <property type="match status" value="1"/>
</dbReference>
<dbReference type="OrthoDB" id="1185352at2"/>
<dbReference type="AlphaFoldDB" id="A0A1I0RG42"/>
<evidence type="ECO:0000313" key="4">
    <source>
        <dbReference type="Proteomes" id="UP000199310"/>
    </source>
</evidence>
<keyword evidence="1" id="KW-0732">Signal</keyword>
<dbReference type="PANTHER" id="PTHR43283:SF7">
    <property type="entry name" value="BETA-LACTAMASE-RELATED DOMAIN-CONTAINING PROTEIN"/>
    <property type="match status" value="1"/>
</dbReference>
<dbReference type="SUPFAM" id="SSF56601">
    <property type="entry name" value="beta-lactamase/transpeptidase-like"/>
    <property type="match status" value="1"/>
</dbReference>
<sequence length="553" mass="62383">MLFMRKMLFAVLLFPFLFTNAQDTAKKPAATFPGTAWEEVKDPAASGWDPQKLQELKEFIIDSAHTTGMMVIQHGKVLFSYGDIKEVSYIASCRKSILSMLYGPFVENGKVRLDQSLEQLGINDVGGLLPIERKATILNLLTSRSGVYHVASYQGDEYPIAPNRGTVAPGSLFLYNNWDFNLAGAVFERQTGVGIYTAIDSMLAGPLKMQDWDKSIQHKEGDSTQSEYPAYPMWFSTRDMARIGYLMLRNGQWEGQQVISASWIRTITAPFSSFREIRAYRDADYINFGYGYLWWVWDAPYNQGAYKGAYSAQGYFGQYITVLPALDLVIAHKTNDKYERATSNYFNIVDRLVAANSAYAVAPAAPAQYADKKVTISKMLLENYFGLYQLPFGTNRLLQIAERSDTLRVQQLWSKKEEPLFPVSDSVFSTASGTLLIFSDLHDGKTANLVIKERGSVFSSFRVHPSGVALLAAYTGEYRQPELQTSYRITVKDGQLYASNTLVKEVFPLSETDKDLFRSKQQQFRFHRSGDGKQVTGFSVITKGMKDVRFTRK</sequence>
<feature type="domain" description="Beta-lactamase-related" evidence="2">
    <location>
        <begin position="69"/>
        <end position="345"/>
    </location>
</feature>
<accession>A0A1I0RG42</accession>
<name>A0A1I0RG42_9BACT</name>
<gene>
    <name evidence="3" type="ORF">SAMN04488122_2790</name>
</gene>
<keyword evidence="4" id="KW-1185">Reference proteome</keyword>
<dbReference type="Proteomes" id="UP000199310">
    <property type="component" value="Unassembled WGS sequence"/>
</dbReference>
<dbReference type="Pfam" id="PF00144">
    <property type="entry name" value="Beta-lactamase"/>
    <property type="match status" value="1"/>
</dbReference>
<evidence type="ECO:0000313" key="3">
    <source>
        <dbReference type="EMBL" id="SEW39844.1"/>
    </source>
</evidence>
<dbReference type="InterPro" id="IPR001466">
    <property type="entry name" value="Beta-lactam-related"/>
</dbReference>
<proteinExistence type="predicted"/>
<dbReference type="EMBL" id="FOJG01000001">
    <property type="protein sequence ID" value="SEW39844.1"/>
    <property type="molecule type" value="Genomic_DNA"/>
</dbReference>
<dbReference type="STRING" id="29529.SAMN04488122_2790"/>
<dbReference type="Gene3D" id="3.40.710.10">
    <property type="entry name" value="DD-peptidase/beta-lactamase superfamily"/>
    <property type="match status" value="1"/>
</dbReference>
<evidence type="ECO:0000259" key="2">
    <source>
        <dbReference type="Pfam" id="PF00144"/>
    </source>
</evidence>
<organism evidence="3 4">
    <name type="scientific">Chitinophaga arvensicola</name>
    <dbReference type="NCBI Taxonomy" id="29529"/>
    <lineage>
        <taxon>Bacteria</taxon>
        <taxon>Pseudomonadati</taxon>
        <taxon>Bacteroidota</taxon>
        <taxon>Chitinophagia</taxon>
        <taxon>Chitinophagales</taxon>
        <taxon>Chitinophagaceae</taxon>
        <taxon>Chitinophaga</taxon>
    </lineage>
</organism>
<evidence type="ECO:0000256" key="1">
    <source>
        <dbReference type="SAM" id="SignalP"/>
    </source>
</evidence>
<dbReference type="InterPro" id="IPR050789">
    <property type="entry name" value="Diverse_Enzym_Activities"/>
</dbReference>
<feature type="chain" id="PRO_5011600284" evidence="1">
    <location>
        <begin position="22"/>
        <end position="553"/>
    </location>
</feature>